<name>A0A1G2ENE1_9BACT</name>
<feature type="compositionally biased region" description="Polar residues" evidence="1">
    <location>
        <begin position="170"/>
        <end position="183"/>
    </location>
</feature>
<dbReference type="EMBL" id="MHMN01000046">
    <property type="protein sequence ID" value="OGZ27299.1"/>
    <property type="molecule type" value="Genomic_DNA"/>
</dbReference>
<keyword evidence="2" id="KW-1133">Transmembrane helix</keyword>
<reference evidence="3 4" key="1">
    <citation type="journal article" date="2016" name="Nat. Commun.">
        <title>Thousands of microbial genomes shed light on interconnected biogeochemical processes in an aquifer system.</title>
        <authorList>
            <person name="Anantharaman K."/>
            <person name="Brown C.T."/>
            <person name="Hug L.A."/>
            <person name="Sharon I."/>
            <person name="Castelle C.J."/>
            <person name="Probst A.J."/>
            <person name="Thomas B.C."/>
            <person name="Singh A."/>
            <person name="Wilkins M.J."/>
            <person name="Karaoz U."/>
            <person name="Brodie E.L."/>
            <person name="Williams K.H."/>
            <person name="Hubbard S.S."/>
            <person name="Banfield J.F."/>
        </authorList>
    </citation>
    <scope>NUCLEOTIDE SEQUENCE [LARGE SCALE GENOMIC DNA]</scope>
</reference>
<feature type="transmembrane region" description="Helical" evidence="2">
    <location>
        <begin position="87"/>
        <end position="104"/>
    </location>
</feature>
<protein>
    <submittedName>
        <fullName evidence="3">Uncharacterized protein</fullName>
    </submittedName>
</protein>
<dbReference type="Proteomes" id="UP000176326">
    <property type="component" value="Unassembled WGS sequence"/>
</dbReference>
<keyword evidence="2" id="KW-0472">Membrane</keyword>
<evidence type="ECO:0000256" key="1">
    <source>
        <dbReference type="SAM" id="MobiDB-lite"/>
    </source>
</evidence>
<proteinExistence type="predicted"/>
<sequence>MSKNKIITSKKHQEVDLGKEVMSKVTSGQITMKPKWYFVLGSVLSITGLASLSVVSVFLVNIILFLVRKHGPMGQWRLEAMIDGFPWWIPASAILGIAVGIWLLKKYDFSYKKNFPVIVIGFVISIIIAGFLIDRLGLNNIWSRQGMMRGFYQRIEKKENFFPSGPGKRNMQNGRGNGYNINQ</sequence>
<evidence type="ECO:0000313" key="4">
    <source>
        <dbReference type="Proteomes" id="UP000176326"/>
    </source>
</evidence>
<dbReference type="AlphaFoldDB" id="A0A1G2ENE1"/>
<feature type="region of interest" description="Disordered" evidence="1">
    <location>
        <begin position="164"/>
        <end position="183"/>
    </location>
</feature>
<gene>
    <name evidence="3" type="ORF">A2427_03135</name>
</gene>
<feature type="transmembrane region" description="Helical" evidence="2">
    <location>
        <begin position="36"/>
        <end position="67"/>
    </location>
</feature>
<comment type="caution">
    <text evidence="3">The sequence shown here is derived from an EMBL/GenBank/DDBJ whole genome shotgun (WGS) entry which is preliminary data.</text>
</comment>
<accession>A0A1G2ENE1</accession>
<feature type="transmembrane region" description="Helical" evidence="2">
    <location>
        <begin position="116"/>
        <end position="133"/>
    </location>
</feature>
<keyword evidence="2" id="KW-0812">Transmembrane</keyword>
<organism evidence="3 4">
    <name type="scientific">Candidatus Nealsonbacteria bacterium RIFOXYC1_FULL_40_7</name>
    <dbReference type="NCBI Taxonomy" id="1801678"/>
    <lineage>
        <taxon>Bacteria</taxon>
        <taxon>Candidatus Nealsoniibacteriota</taxon>
    </lineage>
</organism>
<evidence type="ECO:0000256" key="2">
    <source>
        <dbReference type="SAM" id="Phobius"/>
    </source>
</evidence>
<evidence type="ECO:0000313" key="3">
    <source>
        <dbReference type="EMBL" id="OGZ27299.1"/>
    </source>
</evidence>